<sequence length="249" mass="27624">MRGKDTVKRLNEIVGRYFDIPPGVGFGAHQPPFDIDNPDLHETKGELLAEIELIEKLLSQLNVLVPLLRSPLLGKDAEKKVGLPLMQYVDSEARRYAAKRMVEDPTDLVIDGAAKVGAWGSSATLLGGIQRLAERRRADLDARLEKTWSKRGRPPNAYARTIALRLAKLVAGRTGRKPTLGTASDGGHPSTDYGRALEETFEALEIKGEIRRPGEWALKQLTDEDIVRLPIYDLHIFEALRSKSSVPED</sequence>
<dbReference type="Proteomes" id="UP000192330">
    <property type="component" value="Unassembled WGS sequence"/>
</dbReference>
<organism evidence="1 2">
    <name type="scientific">Primorskyibacter flagellatus</name>
    <dbReference type="NCBI Taxonomy" id="1387277"/>
    <lineage>
        <taxon>Bacteria</taxon>
        <taxon>Pseudomonadati</taxon>
        <taxon>Pseudomonadota</taxon>
        <taxon>Alphaproteobacteria</taxon>
        <taxon>Rhodobacterales</taxon>
        <taxon>Roseobacteraceae</taxon>
        <taxon>Primorskyibacter</taxon>
    </lineage>
</organism>
<keyword evidence="2" id="KW-1185">Reference proteome</keyword>
<reference evidence="1 2" key="1">
    <citation type="submission" date="2017-04" db="EMBL/GenBank/DDBJ databases">
        <authorList>
            <person name="Afonso C.L."/>
            <person name="Miller P.J."/>
            <person name="Scott M.A."/>
            <person name="Spackman E."/>
            <person name="Goraichik I."/>
            <person name="Dimitrov K.M."/>
            <person name="Suarez D.L."/>
            <person name="Swayne D.E."/>
        </authorList>
    </citation>
    <scope>NUCLEOTIDE SEQUENCE [LARGE SCALE GENOMIC DNA]</scope>
    <source>
        <strain evidence="1 2">CGMCC 1.12644</strain>
    </source>
</reference>
<evidence type="ECO:0000313" key="1">
    <source>
        <dbReference type="EMBL" id="SMD05112.1"/>
    </source>
</evidence>
<proteinExistence type="predicted"/>
<evidence type="ECO:0000313" key="2">
    <source>
        <dbReference type="Proteomes" id="UP000192330"/>
    </source>
</evidence>
<protein>
    <submittedName>
        <fullName evidence="1">Uncharacterized protein</fullName>
    </submittedName>
</protein>
<accession>A0A1W2E6T6</accession>
<dbReference type="AlphaFoldDB" id="A0A1W2E6T6"/>
<dbReference type="STRING" id="1387277.SAMN06295998_12316"/>
<name>A0A1W2E6T6_9RHOB</name>
<dbReference type="EMBL" id="FWYD01000023">
    <property type="protein sequence ID" value="SMD05112.1"/>
    <property type="molecule type" value="Genomic_DNA"/>
</dbReference>
<gene>
    <name evidence="1" type="ORF">SAMN06295998_12316</name>
</gene>